<dbReference type="EMBL" id="UINC01017421">
    <property type="protein sequence ID" value="SVA72197.1"/>
    <property type="molecule type" value="Genomic_DNA"/>
</dbReference>
<name>A0A381Y726_9ZZZZ</name>
<reference evidence="1" key="1">
    <citation type="submission" date="2018-05" db="EMBL/GenBank/DDBJ databases">
        <authorList>
            <person name="Lanie J.A."/>
            <person name="Ng W.-L."/>
            <person name="Kazmierczak K.M."/>
            <person name="Andrzejewski T.M."/>
            <person name="Davidsen T.M."/>
            <person name="Wayne K.J."/>
            <person name="Tettelin H."/>
            <person name="Glass J.I."/>
            <person name="Rusch D."/>
            <person name="Podicherti R."/>
            <person name="Tsui H.-C.T."/>
            <person name="Winkler M.E."/>
        </authorList>
    </citation>
    <scope>NUCLEOTIDE SEQUENCE</scope>
</reference>
<accession>A0A381Y726</accession>
<dbReference type="AlphaFoldDB" id="A0A381Y726"/>
<evidence type="ECO:0000313" key="1">
    <source>
        <dbReference type="EMBL" id="SVA72197.1"/>
    </source>
</evidence>
<gene>
    <name evidence="1" type="ORF">METZ01_LOCUS125051</name>
</gene>
<sequence>PYLTHLYITPHPLVFGNGVPLFTNNVPELELSFQKLVPVLPEDGIFQYQYAVKP</sequence>
<protein>
    <recommendedName>
        <fullName evidence="2">Bacterial bifunctional deaminase-reductase C-terminal domain-containing protein</fullName>
    </recommendedName>
</protein>
<evidence type="ECO:0008006" key="2">
    <source>
        <dbReference type="Google" id="ProtNLM"/>
    </source>
</evidence>
<feature type="non-terminal residue" evidence="1">
    <location>
        <position position="1"/>
    </location>
</feature>
<organism evidence="1">
    <name type="scientific">marine metagenome</name>
    <dbReference type="NCBI Taxonomy" id="408172"/>
    <lineage>
        <taxon>unclassified sequences</taxon>
        <taxon>metagenomes</taxon>
        <taxon>ecological metagenomes</taxon>
    </lineage>
</organism>
<proteinExistence type="predicted"/>